<reference evidence="3 4" key="1">
    <citation type="submission" date="2020-07" db="EMBL/GenBank/DDBJ databases">
        <title>Luteimonas sp. SJ-92.</title>
        <authorList>
            <person name="Huang X.-X."/>
            <person name="Xu L."/>
            <person name="Sun J.-Q."/>
        </authorList>
    </citation>
    <scope>NUCLEOTIDE SEQUENCE [LARGE SCALE GENOMIC DNA]</scope>
    <source>
        <strain evidence="3 4">SJ-92</strain>
    </source>
</reference>
<sequence>MPFNESHRVHFQSKADVFAFIAQHEEAMPVRVLCRLHQVSPSGYYAWRRRPASPRAIEDAHVLEKIRAVHRDGRQAYGSPRVHAALRRQGEIIGRRRVERLMREETCALARRGCTDGDQDWPDSSPAWRAGRTESRPAAPTRSGWLT</sequence>
<evidence type="ECO:0000313" key="3">
    <source>
        <dbReference type="EMBL" id="NZA28652.1"/>
    </source>
</evidence>
<dbReference type="Proteomes" id="UP000578091">
    <property type="component" value="Unassembled WGS sequence"/>
</dbReference>
<feature type="region of interest" description="Disordered" evidence="1">
    <location>
        <begin position="113"/>
        <end position="147"/>
    </location>
</feature>
<protein>
    <submittedName>
        <fullName evidence="3">Transposase</fullName>
    </submittedName>
</protein>
<dbReference type="Pfam" id="PF13276">
    <property type="entry name" value="HTH_21"/>
    <property type="match status" value="1"/>
</dbReference>
<proteinExistence type="predicted"/>
<keyword evidence="4" id="KW-1185">Reference proteome</keyword>
<dbReference type="PANTHER" id="PTHR46889:SF4">
    <property type="entry name" value="TRANSPOSASE INSO FOR INSERTION SEQUENCE ELEMENT IS911B-RELATED"/>
    <property type="match status" value="1"/>
</dbReference>
<dbReference type="RefSeq" id="WP_180680416.1">
    <property type="nucleotide sequence ID" value="NZ_JACCKA010000095.1"/>
</dbReference>
<name>A0A853JIX3_9GAMM</name>
<feature type="domain" description="HTH-like" evidence="2">
    <location>
        <begin position="59"/>
        <end position="112"/>
    </location>
</feature>
<dbReference type="EMBL" id="JACCKA010000095">
    <property type="protein sequence ID" value="NZA28652.1"/>
    <property type="molecule type" value="Genomic_DNA"/>
</dbReference>
<accession>A0A853JIX3</accession>
<organism evidence="3 4">
    <name type="scientific">Luteimonas salinisoli</name>
    <dbReference type="NCBI Taxonomy" id="2752307"/>
    <lineage>
        <taxon>Bacteria</taxon>
        <taxon>Pseudomonadati</taxon>
        <taxon>Pseudomonadota</taxon>
        <taxon>Gammaproteobacteria</taxon>
        <taxon>Lysobacterales</taxon>
        <taxon>Lysobacteraceae</taxon>
        <taxon>Luteimonas</taxon>
    </lineage>
</organism>
<evidence type="ECO:0000259" key="2">
    <source>
        <dbReference type="Pfam" id="PF13276"/>
    </source>
</evidence>
<dbReference type="AlphaFoldDB" id="A0A853JIX3"/>
<comment type="caution">
    <text evidence="3">The sequence shown here is derived from an EMBL/GenBank/DDBJ whole genome shotgun (WGS) entry which is preliminary data.</text>
</comment>
<dbReference type="InterPro" id="IPR050900">
    <property type="entry name" value="Transposase_IS3/IS150/IS904"/>
</dbReference>
<evidence type="ECO:0000256" key="1">
    <source>
        <dbReference type="SAM" id="MobiDB-lite"/>
    </source>
</evidence>
<gene>
    <name evidence="3" type="ORF">H0E84_19945</name>
</gene>
<dbReference type="PANTHER" id="PTHR46889">
    <property type="entry name" value="TRANSPOSASE INSF FOR INSERTION SEQUENCE IS3B-RELATED"/>
    <property type="match status" value="1"/>
</dbReference>
<dbReference type="InterPro" id="IPR025948">
    <property type="entry name" value="HTH-like_dom"/>
</dbReference>
<evidence type="ECO:0000313" key="4">
    <source>
        <dbReference type="Proteomes" id="UP000578091"/>
    </source>
</evidence>